<protein>
    <submittedName>
        <fullName evidence="2">DUF2917 domain-containing protein</fullName>
    </submittedName>
</protein>
<dbReference type="InterPro" id="IPR021317">
    <property type="entry name" value="DUF2917"/>
</dbReference>
<sequence length="99" mass="10590">METVPTVTLPARQLFEITDAAGVRILCTAGCLWLTLDHDPRDVILQPGDSFEGEAPRRALLYAFEPSTFALSASACAGRSSAEGSRSLRSPRVWAVSPG</sequence>
<dbReference type="RefSeq" id="WP_201672259.1">
    <property type="nucleotide sequence ID" value="NZ_JAEQNE010000001.1"/>
</dbReference>
<gene>
    <name evidence="2" type="ORF">JJ685_00725</name>
</gene>
<feature type="region of interest" description="Disordered" evidence="1">
    <location>
        <begin position="78"/>
        <end position="99"/>
    </location>
</feature>
<proteinExistence type="predicted"/>
<evidence type="ECO:0000256" key="1">
    <source>
        <dbReference type="SAM" id="MobiDB-lite"/>
    </source>
</evidence>
<organism evidence="2 3">
    <name type="scientific">Ramlibacter monticola</name>
    <dbReference type="NCBI Taxonomy" id="1926872"/>
    <lineage>
        <taxon>Bacteria</taxon>
        <taxon>Pseudomonadati</taxon>
        <taxon>Pseudomonadota</taxon>
        <taxon>Betaproteobacteria</taxon>
        <taxon>Burkholderiales</taxon>
        <taxon>Comamonadaceae</taxon>
        <taxon>Ramlibacter</taxon>
    </lineage>
</organism>
<comment type="caution">
    <text evidence="2">The sequence shown here is derived from an EMBL/GenBank/DDBJ whole genome shotgun (WGS) entry which is preliminary data.</text>
</comment>
<dbReference type="Pfam" id="PF11142">
    <property type="entry name" value="DUF2917"/>
    <property type="match status" value="1"/>
</dbReference>
<dbReference type="Proteomes" id="UP000599109">
    <property type="component" value="Unassembled WGS sequence"/>
</dbReference>
<dbReference type="AlphaFoldDB" id="A0A937CNZ4"/>
<evidence type="ECO:0000313" key="3">
    <source>
        <dbReference type="Proteomes" id="UP000599109"/>
    </source>
</evidence>
<keyword evidence="3" id="KW-1185">Reference proteome</keyword>
<accession>A0A937CNZ4</accession>
<name>A0A937CNZ4_9BURK</name>
<dbReference type="EMBL" id="JAEQNE010000001">
    <property type="protein sequence ID" value="MBL0389655.1"/>
    <property type="molecule type" value="Genomic_DNA"/>
</dbReference>
<evidence type="ECO:0000313" key="2">
    <source>
        <dbReference type="EMBL" id="MBL0389655.1"/>
    </source>
</evidence>
<reference evidence="2 3" key="1">
    <citation type="journal article" date="2017" name="Int. J. Syst. Evol. Microbiol.">
        <title>Ramlibacter monticola sp. nov., isolated from forest soil.</title>
        <authorList>
            <person name="Chaudhary D.K."/>
            <person name="Kim J."/>
        </authorList>
    </citation>
    <scope>NUCLEOTIDE SEQUENCE [LARGE SCALE GENOMIC DNA]</scope>
    <source>
        <strain evidence="2 3">KACC 19175</strain>
    </source>
</reference>